<comment type="caution">
    <text evidence="3">The sequence shown here is derived from an EMBL/GenBank/DDBJ whole genome shotgun (WGS) entry which is preliminary data.</text>
</comment>
<dbReference type="InterPro" id="IPR013094">
    <property type="entry name" value="AB_hydrolase_3"/>
</dbReference>
<proteinExistence type="predicted"/>
<evidence type="ECO:0000313" key="3">
    <source>
        <dbReference type="EMBL" id="MDN3566854.1"/>
    </source>
</evidence>
<dbReference type="PANTHER" id="PTHR48081:SF8">
    <property type="entry name" value="ALPHA_BETA HYDROLASE FOLD-3 DOMAIN-CONTAINING PROTEIN-RELATED"/>
    <property type="match status" value="1"/>
</dbReference>
<dbReference type="Gene3D" id="3.40.50.1820">
    <property type="entry name" value="alpha/beta hydrolase"/>
    <property type="match status" value="1"/>
</dbReference>
<dbReference type="PANTHER" id="PTHR48081">
    <property type="entry name" value="AB HYDROLASE SUPERFAMILY PROTEIN C4A8.06C"/>
    <property type="match status" value="1"/>
</dbReference>
<dbReference type="SUPFAM" id="SSF53474">
    <property type="entry name" value="alpha/beta-Hydrolases"/>
    <property type="match status" value="1"/>
</dbReference>
<organism evidence="3 4">
    <name type="scientific">Paeniroseomonas aquatica</name>
    <dbReference type="NCBI Taxonomy" id="373043"/>
    <lineage>
        <taxon>Bacteria</taxon>
        <taxon>Pseudomonadati</taxon>
        <taxon>Pseudomonadota</taxon>
        <taxon>Alphaproteobacteria</taxon>
        <taxon>Acetobacterales</taxon>
        <taxon>Acetobacteraceae</taxon>
        <taxon>Paeniroseomonas</taxon>
    </lineage>
</organism>
<evidence type="ECO:0000259" key="2">
    <source>
        <dbReference type="Pfam" id="PF07859"/>
    </source>
</evidence>
<protein>
    <submittedName>
        <fullName evidence="3">Alpha/beta hydrolase</fullName>
    </submittedName>
</protein>
<feature type="domain" description="Alpha/beta hydrolase fold-3" evidence="2">
    <location>
        <begin position="119"/>
        <end position="325"/>
    </location>
</feature>
<dbReference type="RefSeq" id="WP_290318866.1">
    <property type="nucleotide sequence ID" value="NZ_JAUFPN010000183.1"/>
</dbReference>
<gene>
    <name evidence="3" type="ORF">QWZ14_20955</name>
</gene>
<keyword evidence="1 3" id="KW-0378">Hydrolase</keyword>
<sequence>MMLPWSRRAFAGSLLGLAACQSPIARMPDPTGLAAGDMAELLQAYAALGPKPLESLTPAEARRQPSMADAVKAVQRRRGMDLAPRPVAMVQDIQVQGAAGPLPARIYGERRANGAAPMILYFHGGGWVIADLDTYDASARALAAETGAIVVSVHYRQGPEHRFPAAHEDAVAAYQWLVANSRTLGGDPNRIAVAGESAGGNLALTVGMALRASPAGRPAHLLLIYPVADTDVNAPSMRDQENAKPLSRAAVLWFVQNYTRGPSDLQDPRLDVGRAADLAGLPRCTVVIAGIDPLRSGGERLVGKLRAAGVQTDARSFPGATHEFFGAAPVLQDAVVAQSYAGARLREVFAGRA</sequence>
<dbReference type="PROSITE" id="PS51257">
    <property type="entry name" value="PROKAR_LIPOPROTEIN"/>
    <property type="match status" value="1"/>
</dbReference>
<dbReference type="InterPro" id="IPR029058">
    <property type="entry name" value="AB_hydrolase_fold"/>
</dbReference>
<dbReference type="EMBL" id="JAUFPN010000183">
    <property type="protein sequence ID" value="MDN3566854.1"/>
    <property type="molecule type" value="Genomic_DNA"/>
</dbReference>
<accession>A0ABT8AAU9</accession>
<name>A0ABT8AAU9_9PROT</name>
<dbReference type="Pfam" id="PF07859">
    <property type="entry name" value="Abhydrolase_3"/>
    <property type="match status" value="1"/>
</dbReference>
<dbReference type="Proteomes" id="UP001529369">
    <property type="component" value="Unassembled WGS sequence"/>
</dbReference>
<evidence type="ECO:0000256" key="1">
    <source>
        <dbReference type="ARBA" id="ARBA00022801"/>
    </source>
</evidence>
<evidence type="ECO:0000313" key="4">
    <source>
        <dbReference type="Proteomes" id="UP001529369"/>
    </source>
</evidence>
<dbReference type="InterPro" id="IPR050300">
    <property type="entry name" value="GDXG_lipolytic_enzyme"/>
</dbReference>
<keyword evidence="4" id="KW-1185">Reference proteome</keyword>
<reference evidence="4" key="1">
    <citation type="journal article" date="2019" name="Int. J. Syst. Evol. Microbiol.">
        <title>The Global Catalogue of Microorganisms (GCM) 10K type strain sequencing project: providing services to taxonomists for standard genome sequencing and annotation.</title>
        <authorList>
            <consortium name="The Broad Institute Genomics Platform"/>
            <consortium name="The Broad Institute Genome Sequencing Center for Infectious Disease"/>
            <person name="Wu L."/>
            <person name="Ma J."/>
        </authorList>
    </citation>
    <scope>NUCLEOTIDE SEQUENCE [LARGE SCALE GENOMIC DNA]</scope>
    <source>
        <strain evidence="4">CECT 7131</strain>
    </source>
</reference>
<dbReference type="GO" id="GO:0016787">
    <property type="term" value="F:hydrolase activity"/>
    <property type="evidence" value="ECO:0007669"/>
    <property type="project" value="UniProtKB-KW"/>
</dbReference>